<evidence type="ECO:0008006" key="5">
    <source>
        <dbReference type="Google" id="ProtNLM"/>
    </source>
</evidence>
<sequence length="220" mass="25150">MHILTLTNYPSYFVNALRSPLKSNHLVTTISLASLNEGTHSIQTLMTTHRQPYEVILVDLRWNEQSELQTIFDSDELASSDDIPSTRSLTTILDFIRQVIAHNLVARVGKFLFLLYDDSFGYFASKHSAPIYNQAIRSLSRSLAKEYARYQLNFNVIIYHPELKELPGSATHNRLLNNFVLKYQSIDYLQVTDFIEALITHTWPFNGATFRVGSGAVDYV</sequence>
<evidence type="ECO:0000313" key="3">
    <source>
        <dbReference type="Proteomes" id="UP000094761"/>
    </source>
</evidence>
<reference evidence="1" key="2">
    <citation type="submission" date="2022-11" db="EMBL/GenBank/DDBJ databases">
        <title>Role of the vibriolysin VemA secreted by the emergent pathogen Vibrio europaeus in the colonization of Manila clam mucus.</title>
        <authorList>
            <person name="Martinez C."/>
            <person name="Rodriguez S."/>
            <person name="Vences A."/>
            <person name="Barja J.L."/>
            <person name="Toranzo A.E."/>
            <person name="Dubert J."/>
        </authorList>
    </citation>
    <scope>NUCLEOTIDE SEQUENCE</scope>
    <source>
        <strain evidence="1">3454</strain>
    </source>
</reference>
<comment type="caution">
    <text evidence="2">The sequence shown here is derived from an EMBL/GenBank/DDBJ whole genome shotgun (WGS) entry which is preliminary data.</text>
</comment>
<keyword evidence="2" id="KW-0614">Plasmid</keyword>
<dbReference type="OrthoDB" id="7065194at2"/>
<dbReference type="Proteomes" id="UP001150001">
    <property type="component" value="Unassembled WGS sequence"/>
</dbReference>
<dbReference type="RefSeq" id="WP_069669828.1">
    <property type="nucleotide sequence ID" value="NZ_JAPFIM010000025.1"/>
</dbReference>
<protein>
    <recommendedName>
        <fullName evidence="5">Short-chain dehydrogenase</fullName>
    </recommendedName>
</protein>
<name>A0A178J438_9VIBR</name>
<evidence type="ECO:0000313" key="1">
    <source>
        <dbReference type="EMBL" id="MDC5743538.1"/>
    </source>
</evidence>
<evidence type="ECO:0000313" key="2">
    <source>
        <dbReference type="EMBL" id="OAM96833.1"/>
    </source>
</evidence>
<keyword evidence="4" id="KW-1185">Reference proteome</keyword>
<reference evidence="2 3" key="1">
    <citation type="submission" date="2016-03" db="EMBL/GenBank/DDBJ databases">
        <title>Draft genome sequence of the Vibrio tubiashii subs. europaeus.</title>
        <authorList>
            <person name="Spinard E."/>
            <person name="Dubert J."/>
            <person name="Nelson D.R."/>
            <person name="Barja J.L."/>
        </authorList>
    </citation>
    <scope>NUCLEOTIDE SEQUENCE [LARGE SCALE GENOMIC DNA]</scope>
    <source>
        <strain evidence="3">PP-638</strain>
        <strain evidence="2">PP2-638</strain>
        <plasmid evidence="2">p251_like</plasmid>
    </source>
</reference>
<dbReference type="Proteomes" id="UP000094761">
    <property type="component" value="Unassembled WGS sequence"/>
</dbReference>
<dbReference type="EMBL" id="LUAX01000008">
    <property type="protein sequence ID" value="OAM96833.1"/>
    <property type="molecule type" value="Genomic_DNA"/>
</dbReference>
<gene>
    <name evidence="2" type="ORF">AZ468_24415</name>
    <name evidence="1" type="ORF">OPW20_26095</name>
</gene>
<accession>A0A178J438</accession>
<dbReference type="GeneID" id="78078866"/>
<dbReference type="EMBL" id="JAPFIT010000033">
    <property type="protein sequence ID" value="MDC5743538.1"/>
    <property type="molecule type" value="Genomic_DNA"/>
</dbReference>
<evidence type="ECO:0000313" key="4">
    <source>
        <dbReference type="Proteomes" id="UP001150001"/>
    </source>
</evidence>
<geneLocation type="plasmid" evidence="2">
    <name>p251_like</name>
</geneLocation>
<organism evidence="2 3">
    <name type="scientific">Vibrio europaeus</name>
    <dbReference type="NCBI Taxonomy" id="300876"/>
    <lineage>
        <taxon>Bacteria</taxon>
        <taxon>Pseudomonadati</taxon>
        <taxon>Pseudomonadota</taxon>
        <taxon>Gammaproteobacteria</taxon>
        <taxon>Vibrionales</taxon>
        <taxon>Vibrionaceae</taxon>
        <taxon>Vibrio</taxon>
        <taxon>Vibrio oreintalis group</taxon>
    </lineage>
</organism>
<proteinExistence type="predicted"/>
<dbReference type="AlphaFoldDB" id="A0A178J438"/>